<dbReference type="PANTHER" id="PTHR46006">
    <property type="entry name" value="RHO GUANINE NUCLEOTIDE EXCHANGE FACTOR AT 64C, ISOFORM A"/>
    <property type="match status" value="1"/>
</dbReference>
<protein>
    <submittedName>
        <fullName evidence="5">Predicted protein</fullName>
    </submittedName>
</protein>
<evidence type="ECO:0000313" key="6">
    <source>
        <dbReference type="Proteomes" id="UP000001194"/>
    </source>
</evidence>
<gene>
    <name evidence="5" type="ORF">LACBIDRAFT_305912</name>
</gene>
<dbReference type="PANTHER" id="PTHR46006:SF7">
    <property type="entry name" value="DH DOMAIN-CONTAINING PROTEIN"/>
    <property type="match status" value="1"/>
</dbReference>
<dbReference type="STRING" id="486041.B0CS82"/>
<feature type="compositionally biased region" description="Low complexity" evidence="3">
    <location>
        <begin position="38"/>
        <end position="51"/>
    </location>
</feature>
<feature type="compositionally biased region" description="Low complexity" evidence="3">
    <location>
        <begin position="996"/>
        <end position="1022"/>
    </location>
</feature>
<dbReference type="Proteomes" id="UP000001194">
    <property type="component" value="Unassembled WGS sequence"/>
</dbReference>
<dbReference type="InterPro" id="IPR000219">
    <property type="entry name" value="DH_dom"/>
</dbReference>
<dbReference type="RefSeq" id="XP_001874818.1">
    <property type="nucleotide sequence ID" value="XM_001874783.1"/>
</dbReference>
<feature type="compositionally biased region" description="Polar residues" evidence="3">
    <location>
        <begin position="935"/>
        <end position="956"/>
    </location>
</feature>
<feature type="compositionally biased region" description="Polar residues" evidence="3">
    <location>
        <begin position="69"/>
        <end position="78"/>
    </location>
</feature>
<dbReference type="KEGG" id="lbc:LACBIDRAFT_305912"/>
<feature type="region of interest" description="Disordered" evidence="3">
    <location>
        <begin position="156"/>
        <end position="182"/>
    </location>
</feature>
<comment type="subcellular location">
    <subcellularLocation>
        <location evidence="1">Cytoplasm</location>
    </subcellularLocation>
</comment>
<reference evidence="5 6" key="1">
    <citation type="journal article" date="2008" name="Nature">
        <title>The genome of Laccaria bicolor provides insights into mycorrhizal symbiosis.</title>
        <authorList>
            <person name="Martin F."/>
            <person name="Aerts A."/>
            <person name="Ahren D."/>
            <person name="Brun A."/>
            <person name="Danchin E.G.J."/>
            <person name="Duchaussoy F."/>
            <person name="Gibon J."/>
            <person name="Kohler A."/>
            <person name="Lindquist E."/>
            <person name="Pereda V."/>
            <person name="Salamov A."/>
            <person name="Shapiro H.J."/>
            <person name="Wuyts J."/>
            <person name="Blaudez D."/>
            <person name="Buee M."/>
            <person name="Brokstein P."/>
            <person name="Canbaeck B."/>
            <person name="Cohen D."/>
            <person name="Courty P.E."/>
            <person name="Coutinho P.M."/>
            <person name="Delaruelle C."/>
            <person name="Detter J.C."/>
            <person name="Deveau A."/>
            <person name="DiFazio S."/>
            <person name="Duplessis S."/>
            <person name="Fraissinet-Tachet L."/>
            <person name="Lucic E."/>
            <person name="Frey-Klett P."/>
            <person name="Fourrey C."/>
            <person name="Feussner I."/>
            <person name="Gay G."/>
            <person name="Grimwood J."/>
            <person name="Hoegger P.J."/>
            <person name="Jain P."/>
            <person name="Kilaru S."/>
            <person name="Labbe J."/>
            <person name="Lin Y.C."/>
            <person name="Legue V."/>
            <person name="Le Tacon F."/>
            <person name="Marmeisse R."/>
            <person name="Melayah D."/>
            <person name="Montanini B."/>
            <person name="Muratet M."/>
            <person name="Nehls U."/>
            <person name="Niculita-Hirzel H."/>
            <person name="Oudot-Le Secq M.P."/>
            <person name="Peter M."/>
            <person name="Quesneville H."/>
            <person name="Rajashekar B."/>
            <person name="Reich M."/>
            <person name="Rouhier N."/>
            <person name="Schmutz J."/>
            <person name="Yin T."/>
            <person name="Chalot M."/>
            <person name="Henrissat B."/>
            <person name="Kuees U."/>
            <person name="Lucas S."/>
            <person name="Van de Peer Y."/>
            <person name="Podila G.K."/>
            <person name="Polle A."/>
            <person name="Pukkila P.J."/>
            <person name="Richardson P.M."/>
            <person name="Rouze P."/>
            <person name="Sanders I.R."/>
            <person name="Stajich J.E."/>
            <person name="Tunlid A."/>
            <person name="Tuskan G."/>
            <person name="Grigoriev I.V."/>
        </authorList>
    </citation>
    <scope>NUCLEOTIDE SEQUENCE [LARGE SCALE GENOMIC DNA]</scope>
    <source>
        <strain evidence="6">S238N-H82 / ATCC MYA-4686</strain>
    </source>
</reference>
<feature type="region of interest" description="Disordered" evidence="3">
    <location>
        <begin position="1"/>
        <end position="139"/>
    </location>
</feature>
<evidence type="ECO:0000259" key="4">
    <source>
        <dbReference type="PROSITE" id="PS50010"/>
    </source>
</evidence>
<sequence>MKAFFHRLHLGGGTKDKDKDSAVQTAAPKEKFPPLRSWPPQEESPQQRPSSTPASLASFKPLPDIVPSQIASQLSTRPLPSIDQPLPSEPITITPTPAYESPSPSRQPDLLPELTAFPYTEPVSNGTSRKHVNGSATTATTITTTTTDVQKKVAFISPPPTPIPTTLDRTLSDTPVNGTPPAVLKTTVSRFQATYGKEPRGSISTAASSSKADVATATKTSVKATSTRTASPYLQKGYEGTSVQSLRSGTPYSQMSSSGSRILAAQSWSEVTEEDLVSNLGSRERTRQEVLFEIISSEERYVQELVKMKDTFIDPLLHPYSVPTSPMASTPNLDYDYYRAESPFESADDLPPIAARFMSPTPGMSSNPSSRPKEIPIVDAESLETDEDDEAGDKAGRLYDSRRQGSSKHDHPRSPYRSMSNRPAVRQVGGVSVPFPSRSHHSLPPPVRGNPPNSSTHSLGRQSTIVERDRERKSSHGQGEGSPKPSMLRKFKKSQTSAEGVLGNTIAPHQLPEDLRICLEVIDSGVFDGHKRLSEALKKRYDDQFPLVRSLADVFVSNSDIFHGYATYVLHLERALGQVDAALSNVSTKKPKKQDAGEWLKVCKFLQKLEEDASDKGETGLAITLSKPFQRLLKYPLLFQNLLFHTDPSTFEYESTLQMVAEVENIVRSIEDEKIQKEERDKTRDVFARIEGLDKVKQLALPKPSRVLIEERLCTPGLSPLNGLAKAVSPPPVVNAKGVRGKSSFKRLSDVLSSNGVGGKKDLWFVVFNDVVLQCQRTGTTSLPLVAAMNSRTNSMPELQGKAKYATTGRRTSYTKPRNLYKFIKIEIWAIGDVMQPGEGIVSMEDVVRSRTQALTNQPKIVPLPADDDDDGDSSDSDKKSKMSFSYWGADKVTVQKPIIKGRPLGVTTTRRGGSSAYGRESSANAKFGNRLVSDGSSHARPSSRRTQVTPTSRRQPLSEEGPNYARATVTRPAWDTSTRSPLPPSSKRSRNTSQASAATKTTVPTTPPATAKAPVSSPAPSEDSGVGLYRQMLVNEPSFNNNL</sequence>
<keyword evidence="2" id="KW-0963">Cytoplasm</keyword>
<name>B0CS82_LACBS</name>
<dbReference type="AlphaFoldDB" id="B0CS82"/>
<dbReference type="GO" id="GO:0005737">
    <property type="term" value="C:cytoplasm"/>
    <property type="evidence" value="ECO:0007669"/>
    <property type="project" value="UniProtKB-SubCell"/>
</dbReference>
<dbReference type="Pfam" id="PF00621">
    <property type="entry name" value="RhoGEF"/>
    <property type="match status" value="1"/>
</dbReference>
<feature type="compositionally biased region" description="Basic and acidic residues" evidence="3">
    <location>
        <begin position="392"/>
        <end position="413"/>
    </location>
</feature>
<dbReference type="SMART" id="SM00325">
    <property type="entry name" value="RhoGEF"/>
    <property type="match status" value="1"/>
</dbReference>
<feature type="region of interest" description="Disordered" evidence="3">
    <location>
        <begin position="349"/>
        <end position="495"/>
    </location>
</feature>
<dbReference type="OrthoDB" id="1716625at2759"/>
<organism evidence="6">
    <name type="scientific">Laccaria bicolor (strain S238N-H82 / ATCC MYA-4686)</name>
    <name type="common">Bicoloured deceiver</name>
    <name type="synonym">Laccaria laccata var. bicolor</name>
    <dbReference type="NCBI Taxonomy" id="486041"/>
    <lineage>
        <taxon>Eukaryota</taxon>
        <taxon>Fungi</taxon>
        <taxon>Dikarya</taxon>
        <taxon>Basidiomycota</taxon>
        <taxon>Agaricomycotina</taxon>
        <taxon>Agaricomycetes</taxon>
        <taxon>Agaricomycetidae</taxon>
        <taxon>Agaricales</taxon>
        <taxon>Agaricineae</taxon>
        <taxon>Hydnangiaceae</taxon>
        <taxon>Laccaria</taxon>
    </lineage>
</organism>
<accession>B0CS82</accession>
<feature type="region of interest" description="Disordered" evidence="3">
    <location>
        <begin position="903"/>
        <end position="1030"/>
    </location>
</feature>
<dbReference type="InterPro" id="IPR051480">
    <property type="entry name" value="Endocytic_GEF_Adapter"/>
</dbReference>
<dbReference type="EMBL" id="DS547092">
    <property type="protein sequence ID" value="EDR14259.1"/>
    <property type="molecule type" value="Genomic_DNA"/>
</dbReference>
<dbReference type="SUPFAM" id="SSF48065">
    <property type="entry name" value="DBL homology domain (DH-domain)"/>
    <property type="match status" value="1"/>
</dbReference>
<feature type="region of interest" description="Disordered" evidence="3">
    <location>
        <begin position="856"/>
        <end position="882"/>
    </location>
</feature>
<dbReference type="Gene3D" id="1.20.900.10">
    <property type="entry name" value="Dbl homology (DH) domain"/>
    <property type="match status" value="2"/>
</dbReference>
<feature type="compositionally biased region" description="Acidic residues" evidence="3">
    <location>
        <begin position="866"/>
        <end position="875"/>
    </location>
</feature>
<dbReference type="GO" id="GO:0005085">
    <property type="term" value="F:guanyl-nucleotide exchange factor activity"/>
    <property type="evidence" value="ECO:0007669"/>
    <property type="project" value="InterPro"/>
</dbReference>
<feature type="compositionally biased region" description="Polar residues" evidence="3">
    <location>
        <begin position="451"/>
        <end position="465"/>
    </location>
</feature>
<dbReference type="InterPro" id="IPR035899">
    <property type="entry name" value="DBL_dom_sf"/>
</dbReference>
<evidence type="ECO:0000256" key="2">
    <source>
        <dbReference type="ARBA" id="ARBA00022490"/>
    </source>
</evidence>
<feature type="domain" description="DH" evidence="4">
    <location>
        <begin position="286"/>
        <end position="673"/>
    </location>
</feature>
<dbReference type="PROSITE" id="PS50010">
    <property type="entry name" value="DH_2"/>
    <property type="match status" value="1"/>
</dbReference>
<dbReference type="HOGENOM" id="CLU_007379_0_0_1"/>
<keyword evidence="6" id="KW-1185">Reference proteome</keyword>
<feature type="compositionally biased region" description="Acidic residues" evidence="3">
    <location>
        <begin position="381"/>
        <end position="391"/>
    </location>
</feature>
<dbReference type="GeneID" id="6071022"/>
<proteinExistence type="predicted"/>
<dbReference type="GO" id="GO:0035025">
    <property type="term" value="P:positive regulation of Rho protein signal transduction"/>
    <property type="evidence" value="ECO:0007669"/>
    <property type="project" value="TreeGrafter"/>
</dbReference>
<dbReference type="InParanoid" id="B0CS82"/>
<evidence type="ECO:0000313" key="5">
    <source>
        <dbReference type="EMBL" id="EDR14259.1"/>
    </source>
</evidence>
<evidence type="ECO:0000256" key="3">
    <source>
        <dbReference type="SAM" id="MobiDB-lite"/>
    </source>
</evidence>
<evidence type="ECO:0000256" key="1">
    <source>
        <dbReference type="ARBA" id="ARBA00004496"/>
    </source>
</evidence>
<feature type="compositionally biased region" description="Polar residues" evidence="3">
    <location>
        <begin position="167"/>
        <end position="177"/>
    </location>
</feature>